<dbReference type="STRING" id="861298.SAMN04488136_11136"/>
<feature type="domain" description="Methylamine utilisation protein MauE" evidence="9">
    <location>
        <begin position="11"/>
        <end position="133"/>
    </location>
</feature>
<evidence type="ECO:0000256" key="4">
    <source>
        <dbReference type="ARBA" id="ARBA00019078"/>
    </source>
</evidence>
<keyword evidence="5 8" id="KW-0812">Transmembrane</keyword>
<feature type="transmembrane region" description="Helical" evidence="8">
    <location>
        <begin position="48"/>
        <end position="69"/>
    </location>
</feature>
<organism evidence="10 11">
    <name type="scientific">Vibrio xiamenensis</name>
    <dbReference type="NCBI Taxonomy" id="861298"/>
    <lineage>
        <taxon>Bacteria</taxon>
        <taxon>Pseudomonadati</taxon>
        <taxon>Pseudomonadota</taxon>
        <taxon>Gammaproteobacteria</taxon>
        <taxon>Vibrionales</taxon>
        <taxon>Vibrionaceae</taxon>
        <taxon>Vibrio</taxon>
    </lineage>
</organism>
<dbReference type="GO" id="GO:0016020">
    <property type="term" value="C:membrane"/>
    <property type="evidence" value="ECO:0007669"/>
    <property type="project" value="UniProtKB-SubCell"/>
</dbReference>
<gene>
    <name evidence="10" type="ORF">SAMN04488136_11136</name>
</gene>
<comment type="function">
    <text evidence="1">May be specifically involved in the processing, transport, and/or maturation of the MADH beta-subunit.</text>
</comment>
<keyword evidence="6 8" id="KW-1133">Transmembrane helix</keyword>
<accession>A0A1G8AP07</accession>
<dbReference type="InterPro" id="IPR009908">
    <property type="entry name" value="Methylamine_util_MauE"/>
</dbReference>
<keyword evidence="11" id="KW-1185">Reference proteome</keyword>
<evidence type="ECO:0000313" key="11">
    <source>
        <dbReference type="Proteomes" id="UP000198854"/>
    </source>
</evidence>
<dbReference type="EMBL" id="FNDD01000011">
    <property type="protein sequence ID" value="SDH22496.1"/>
    <property type="molecule type" value="Genomic_DNA"/>
</dbReference>
<comment type="subcellular location">
    <subcellularLocation>
        <location evidence="2">Membrane</location>
        <topology evidence="2">Multi-pass membrane protein</topology>
    </subcellularLocation>
</comment>
<keyword evidence="7 8" id="KW-0472">Membrane</keyword>
<feature type="transmembrane region" description="Helical" evidence="8">
    <location>
        <begin position="142"/>
        <end position="162"/>
    </location>
</feature>
<dbReference type="GO" id="GO:0030416">
    <property type="term" value="P:methylamine metabolic process"/>
    <property type="evidence" value="ECO:0007669"/>
    <property type="project" value="InterPro"/>
</dbReference>
<sequence length="184" mass="20119">MMSSWIACLHLTLLTFMVLVFTQAALHKASDLRRFSGYIANYSPKLDKASMAIATALLGAEIAAVLMSISAQYTDLGAGLMLILLACYTSAMWQSLKNNHREIDCGCGGTPVVVSRKTIVRNSVLAALTGLILVTHYQALNLAELLVALMSGCVLWLGYFLVEQLLHNQDSLLKLHQASQEKEF</sequence>
<evidence type="ECO:0000256" key="2">
    <source>
        <dbReference type="ARBA" id="ARBA00004141"/>
    </source>
</evidence>
<dbReference type="Pfam" id="PF07291">
    <property type="entry name" value="MauE"/>
    <property type="match status" value="1"/>
</dbReference>
<evidence type="ECO:0000256" key="6">
    <source>
        <dbReference type="ARBA" id="ARBA00022989"/>
    </source>
</evidence>
<evidence type="ECO:0000313" key="10">
    <source>
        <dbReference type="EMBL" id="SDH22496.1"/>
    </source>
</evidence>
<evidence type="ECO:0000256" key="5">
    <source>
        <dbReference type="ARBA" id="ARBA00022692"/>
    </source>
</evidence>
<evidence type="ECO:0000259" key="9">
    <source>
        <dbReference type="Pfam" id="PF07291"/>
    </source>
</evidence>
<dbReference type="Proteomes" id="UP000198854">
    <property type="component" value="Unassembled WGS sequence"/>
</dbReference>
<proteinExistence type="predicted"/>
<evidence type="ECO:0000256" key="1">
    <source>
        <dbReference type="ARBA" id="ARBA00003475"/>
    </source>
</evidence>
<feature type="transmembrane region" description="Helical" evidence="8">
    <location>
        <begin position="76"/>
        <end position="93"/>
    </location>
</feature>
<evidence type="ECO:0000256" key="3">
    <source>
        <dbReference type="ARBA" id="ARBA00004856"/>
    </source>
</evidence>
<dbReference type="RefSeq" id="WP_093273359.1">
    <property type="nucleotide sequence ID" value="NZ_FNDD01000011.1"/>
</dbReference>
<evidence type="ECO:0000256" key="8">
    <source>
        <dbReference type="SAM" id="Phobius"/>
    </source>
</evidence>
<reference evidence="10 11" key="1">
    <citation type="submission" date="2016-10" db="EMBL/GenBank/DDBJ databases">
        <authorList>
            <person name="de Groot N.N."/>
        </authorList>
    </citation>
    <scope>NUCLEOTIDE SEQUENCE [LARGE SCALE GENOMIC DNA]</scope>
    <source>
        <strain evidence="10 11">CGMCC 1.10228</strain>
    </source>
</reference>
<comment type="pathway">
    <text evidence="3">One-carbon metabolism; methylamine degradation.</text>
</comment>
<name>A0A1G8AP07_9VIBR</name>
<dbReference type="UniPathway" id="UPA00895"/>
<evidence type="ECO:0000256" key="7">
    <source>
        <dbReference type="ARBA" id="ARBA00023136"/>
    </source>
</evidence>
<protein>
    <recommendedName>
        <fullName evidence="4">Methylamine utilization protein MauE</fullName>
    </recommendedName>
</protein>
<dbReference type="AlphaFoldDB" id="A0A1G8AP07"/>
<dbReference type="OrthoDB" id="4462029at2"/>